<proteinExistence type="predicted"/>
<evidence type="ECO:0000313" key="1">
    <source>
        <dbReference type="EMBL" id="QHS77679.1"/>
    </source>
</evidence>
<accession>A0A6C0AD76</accession>
<dbReference type="SUPFAM" id="SSF52047">
    <property type="entry name" value="RNI-like"/>
    <property type="match status" value="1"/>
</dbReference>
<protein>
    <submittedName>
        <fullName evidence="1">Uncharacterized protein</fullName>
    </submittedName>
</protein>
<organism evidence="1">
    <name type="scientific">viral metagenome</name>
    <dbReference type="NCBI Taxonomy" id="1070528"/>
    <lineage>
        <taxon>unclassified sequences</taxon>
        <taxon>metagenomes</taxon>
        <taxon>organismal metagenomes</taxon>
    </lineage>
</organism>
<sequence length="266" mass="30638">MFTNLAHDIINYSIYCFLNSKEIIILKSTSKKFKDTKIPFLSLNRELSLKYYNDKNFKNKIHTLIENPLKNLALDLSYRLIYDVSILGNVHTLNLKCTQVRDVSMLGNVYNLNLSGTPVKNVSSLSKVHSLDLSITYLEDVSMLGNVHTLSLCYTQQGYTKNYYIDVSNLTNVHTLDLRFSKVKDISMLENIHTLKFSLSKIVRILKLPKVRILLIYDDEPLYGDRDLLYRKVIDRPNLSHVRSLILSGTQVKHISMLGDVHDIII</sequence>
<dbReference type="Gene3D" id="3.80.10.10">
    <property type="entry name" value="Ribonuclease Inhibitor"/>
    <property type="match status" value="1"/>
</dbReference>
<reference evidence="1" key="1">
    <citation type="journal article" date="2020" name="Nature">
        <title>Giant virus diversity and host interactions through global metagenomics.</title>
        <authorList>
            <person name="Schulz F."/>
            <person name="Roux S."/>
            <person name="Paez-Espino D."/>
            <person name="Jungbluth S."/>
            <person name="Walsh D.A."/>
            <person name="Denef V.J."/>
            <person name="McMahon K.D."/>
            <person name="Konstantinidis K.T."/>
            <person name="Eloe-Fadrosh E.A."/>
            <person name="Kyrpides N.C."/>
            <person name="Woyke T."/>
        </authorList>
    </citation>
    <scope>NUCLEOTIDE SEQUENCE</scope>
    <source>
        <strain evidence="1">GVMAG-S-1021933-23</strain>
    </source>
</reference>
<name>A0A6C0AD76_9ZZZZ</name>
<dbReference type="AlphaFoldDB" id="A0A6C0AD76"/>
<dbReference type="InterPro" id="IPR032675">
    <property type="entry name" value="LRR_dom_sf"/>
</dbReference>
<dbReference type="EMBL" id="MN740593">
    <property type="protein sequence ID" value="QHS77679.1"/>
    <property type="molecule type" value="Genomic_DNA"/>
</dbReference>